<dbReference type="RefSeq" id="WP_311835616.1">
    <property type="nucleotide sequence ID" value="NZ_JARQBJ010000004.1"/>
</dbReference>
<organism evidence="2 3">
    <name type="scientific">Enterococcus asini</name>
    <dbReference type="NCBI Taxonomy" id="57732"/>
    <lineage>
        <taxon>Bacteria</taxon>
        <taxon>Bacillati</taxon>
        <taxon>Bacillota</taxon>
        <taxon>Bacilli</taxon>
        <taxon>Lactobacillales</taxon>
        <taxon>Enterococcaceae</taxon>
        <taxon>Enterococcus</taxon>
    </lineage>
</organism>
<sequence length="238" mass="27037">MKKKQKQKLLNQFRLSFENTRQQLFRTLEEKANELYDLEIGVRLNPKNAKEMLIENSKATENPVLTVPIDDSFTTIIKRLQKKEAGLLEQFSTNLTQEIANYWYHPVKTEETATTEEEVTTAPKAEKEAVTPKETPVKEDAKTVETTTDASAATVEGEMTYAAFDEAIKGFPKFFTEKDDTTVSVKEKTAKEDRLLATISVTEVGQFEIEKALERKYKVKTEVIPLIQALAQTPLANR</sequence>
<evidence type="ECO:0000313" key="3">
    <source>
        <dbReference type="Proteomes" id="UP001256711"/>
    </source>
</evidence>
<feature type="compositionally biased region" description="Basic and acidic residues" evidence="1">
    <location>
        <begin position="124"/>
        <end position="143"/>
    </location>
</feature>
<accession>A0AAW8U3P1</accession>
<dbReference type="AlphaFoldDB" id="A0AAW8U3P1"/>
<gene>
    <name evidence="2" type="ORF">P7H43_10255</name>
</gene>
<protein>
    <submittedName>
        <fullName evidence="2">Uncharacterized protein</fullName>
    </submittedName>
</protein>
<dbReference type="EMBL" id="JARQBJ010000004">
    <property type="protein sequence ID" value="MDT2810872.1"/>
    <property type="molecule type" value="Genomic_DNA"/>
</dbReference>
<name>A0AAW8U3P1_9ENTE</name>
<evidence type="ECO:0000256" key="1">
    <source>
        <dbReference type="SAM" id="MobiDB-lite"/>
    </source>
</evidence>
<proteinExistence type="predicted"/>
<feature type="region of interest" description="Disordered" evidence="1">
    <location>
        <begin position="112"/>
        <end position="145"/>
    </location>
</feature>
<comment type="caution">
    <text evidence="2">The sequence shown here is derived from an EMBL/GenBank/DDBJ whole genome shotgun (WGS) entry which is preliminary data.</text>
</comment>
<reference evidence="2" key="1">
    <citation type="submission" date="2023-03" db="EMBL/GenBank/DDBJ databases">
        <authorList>
            <person name="Shen W."/>
            <person name="Cai J."/>
        </authorList>
    </citation>
    <scope>NUCLEOTIDE SEQUENCE</scope>
    <source>
        <strain evidence="2">B226-2</strain>
    </source>
</reference>
<evidence type="ECO:0000313" key="2">
    <source>
        <dbReference type="EMBL" id="MDT2810872.1"/>
    </source>
</evidence>
<dbReference type="Proteomes" id="UP001256711">
    <property type="component" value="Unassembled WGS sequence"/>
</dbReference>